<name>A0A3A9XLR1_9ACTN</name>
<protein>
    <submittedName>
        <fullName evidence="3">Neuraminidase (Sialidase)</fullName>
    </submittedName>
</protein>
<dbReference type="AlphaFoldDB" id="A0A3A9XLR1"/>
<organism evidence="3 4">
    <name type="scientific">Micromonospora musae</name>
    <dbReference type="NCBI Taxonomy" id="1894970"/>
    <lineage>
        <taxon>Bacteria</taxon>
        <taxon>Bacillati</taxon>
        <taxon>Actinomycetota</taxon>
        <taxon>Actinomycetes</taxon>
        <taxon>Micromonosporales</taxon>
        <taxon>Micromonosporaceae</taxon>
        <taxon>Micromonospora</taxon>
    </lineage>
</organism>
<dbReference type="PANTHER" id="PTHR43752:SF2">
    <property type="entry name" value="BNR_ASP-BOX REPEAT FAMILY PROTEIN"/>
    <property type="match status" value="1"/>
</dbReference>
<dbReference type="InterPro" id="IPR036278">
    <property type="entry name" value="Sialidase_sf"/>
</dbReference>
<dbReference type="Gene3D" id="2.120.10.10">
    <property type="match status" value="1"/>
</dbReference>
<dbReference type="PANTHER" id="PTHR43752">
    <property type="entry name" value="BNR/ASP-BOX REPEAT FAMILY PROTEIN"/>
    <property type="match status" value="1"/>
</dbReference>
<evidence type="ECO:0000313" key="3">
    <source>
        <dbReference type="EMBL" id="RKN26140.1"/>
    </source>
</evidence>
<sequence>MIEKHFVVRDVPGQCHGSTLCQVSGSFVVAWFQGEHEGAADSRIWLSVRAGGEWTAPRVVSGDLAPCWNPVLHRQESGALRLFFKVGETISAWRTFHATSVDAGRTWSTPRPLAPDPPGGRGPVRTPPVRLPSGRLLAGASTETWAGTPRWDCFVDISDDDGRSWRRTDDIAIDHDTFPGAGIIQPALWRAGTGQIRLLARSTAGRLVSSRSDDDGETWSAGVLSDVPNNNSGISLCTRDGTVYLAHNPTSGDWASRAPLLISSSTDDGTTWEPWVTLEESRDHAGDETYQPADAGVTTTGANEFSYPCLVRTRGGLAVTYTWQRRRIALALLTPSNRSNR</sequence>
<evidence type="ECO:0000259" key="2">
    <source>
        <dbReference type="Pfam" id="PF13088"/>
    </source>
</evidence>
<dbReference type="Pfam" id="PF13088">
    <property type="entry name" value="BNR_2"/>
    <property type="match status" value="1"/>
</dbReference>
<feature type="domain" description="Sialidase" evidence="2">
    <location>
        <begin position="25"/>
        <end position="316"/>
    </location>
</feature>
<dbReference type="EMBL" id="RAZT01000022">
    <property type="protein sequence ID" value="RKN26140.1"/>
    <property type="molecule type" value="Genomic_DNA"/>
</dbReference>
<evidence type="ECO:0000313" key="4">
    <source>
        <dbReference type="Proteomes" id="UP000275865"/>
    </source>
</evidence>
<evidence type="ECO:0000256" key="1">
    <source>
        <dbReference type="SAM" id="MobiDB-lite"/>
    </source>
</evidence>
<dbReference type="Proteomes" id="UP000275865">
    <property type="component" value="Unassembled WGS sequence"/>
</dbReference>
<gene>
    <name evidence="3" type="ORF">D7044_30340</name>
</gene>
<reference evidence="3 4" key="1">
    <citation type="submission" date="2018-09" db="EMBL/GenBank/DDBJ databases">
        <title>Micromonospora sp. nov. MS1-9, isolated from a root of Musa sp.</title>
        <authorList>
            <person name="Kuncharoen N."/>
            <person name="Kudo T."/>
            <person name="Ohkuma M."/>
            <person name="Yuki M."/>
            <person name="Tanasupawat S."/>
        </authorList>
    </citation>
    <scope>NUCLEOTIDE SEQUENCE [LARGE SCALE GENOMIC DNA]</scope>
    <source>
        <strain evidence="3 4">MS1-9</strain>
    </source>
</reference>
<feature type="region of interest" description="Disordered" evidence="1">
    <location>
        <begin position="104"/>
        <end position="133"/>
    </location>
</feature>
<accession>A0A3A9XLR1</accession>
<dbReference type="CDD" id="cd15482">
    <property type="entry name" value="Sialidase_non-viral"/>
    <property type="match status" value="1"/>
</dbReference>
<comment type="caution">
    <text evidence="3">The sequence shown here is derived from an EMBL/GenBank/DDBJ whole genome shotgun (WGS) entry which is preliminary data.</text>
</comment>
<dbReference type="SUPFAM" id="SSF50939">
    <property type="entry name" value="Sialidases"/>
    <property type="match status" value="1"/>
</dbReference>
<dbReference type="InterPro" id="IPR011040">
    <property type="entry name" value="Sialidase"/>
</dbReference>
<feature type="compositionally biased region" description="Pro residues" evidence="1">
    <location>
        <begin position="112"/>
        <end position="130"/>
    </location>
</feature>
<proteinExistence type="predicted"/>
<dbReference type="RefSeq" id="WP_120690932.1">
    <property type="nucleotide sequence ID" value="NZ_RAZT01000022.1"/>
</dbReference>